<dbReference type="HOGENOM" id="CLU_3136368_0_0_7"/>
<organism evidence="1 2">
    <name type="scientific">Helicobacter canis NCTC 12740</name>
    <dbReference type="NCBI Taxonomy" id="1357399"/>
    <lineage>
        <taxon>Bacteria</taxon>
        <taxon>Pseudomonadati</taxon>
        <taxon>Campylobacterota</taxon>
        <taxon>Epsilonproteobacteria</taxon>
        <taxon>Campylobacterales</taxon>
        <taxon>Helicobacteraceae</taxon>
        <taxon>Helicobacter</taxon>
    </lineage>
</organism>
<sequence length="49" mass="5723">MQEIIITLKIQKQQALHLETLSARFYPFFSAGSYSTMPSKNRTKPFLFL</sequence>
<name>V8CKQ0_9HELI</name>
<proteinExistence type="predicted"/>
<gene>
    <name evidence="1" type="ORF">HMPREF2087_00248</name>
</gene>
<comment type="caution">
    <text evidence="1">The sequence shown here is derived from an EMBL/GenBank/DDBJ whole genome shotgun (WGS) entry which is preliminary data.</text>
</comment>
<reference evidence="1 2" key="1">
    <citation type="submission" date="2013-10" db="EMBL/GenBank/DDBJ databases">
        <title>The Genome Sequence of Helicobacter canis NCTC 12740.</title>
        <authorList>
            <consortium name="The Broad Institute Genomics Platform"/>
            <person name="Earl A."/>
            <person name="Fox J.G."/>
            <person name="Shen Z."/>
            <person name="Young S.K."/>
            <person name="Zeng Q."/>
            <person name="Gargeya S."/>
            <person name="Fitzgerald M."/>
            <person name="Abouelleil A."/>
            <person name="Alvarado L."/>
            <person name="Chapman S.B."/>
            <person name="Gainer-Dewar J."/>
            <person name="Goldberg J."/>
            <person name="Griggs A."/>
            <person name="Gujja S."/>
            <person name="Hansen M."/>
            <person name="Howarth C."/>
            <person name="Imamovic A."/>
            <person name="Ireland A."/>
            <person name="Larimer J."/>
            <person name="McCowan C."/>
            <person name="Murphy C."/>
            <person name="Pearson M."/>
            <person name="Poon T.W."/>
            <person name="Priest M."/>
            <person name="Roberts A."/>
            <person name="Saif S."/>
            <person name="Shea T."/>
            <person name="Sykes S."/>
            <person name="Wortman J."/>
            <person name="Nusbaum C."/>
            <person name="Birren B."/>
        </authorList>
    </citation>
    <scope>NUCLEOTIDE SEQUENCE [LARGE SCALE GENOMIC DNA]</scope>
    <source>
        <strain evidence="1 2">NCTC 12740</strain>
    </source>
</reference>
<evidence type="ECO:0000313" key="2">
    <source>
        <dbReference type="Proteomes" id="UP000018688"/>
    </source>
</evidence>
<evidence type="ECO:0000313" key="1">
    <source>
        <dbReference type="EMBL" id="ETD27336.1"/>
    </source>
</evidence>
<protein>
    <submittedName>
        <fullName evidence="1">Uncharacterized protein</fullName>
    </submittedName>
</protein>
<dbReference type="EMBL" id="AZJJ01000001">
    <property type="protein sequence ID" value="ETD27336.1"/>
    <property type="molecule type" value="Genomic_DNA"/>
</dbReference>
<dbReference type="AlphaFoldDB" id="V8CKQ0"/>
<accession>V8CKQ0</accession>
<dbReference type="Proteomes" id="UP000018688">
    <property type="component" value="Unassembled WGS sequence"/>
</dbReference>
<keyword evidence="2" id="KW-1185">Reference proteome</keyword>
<dbReference type="PATRIC" id="fig|1357399.3.peg.259"/>